<keyword evidence="2" id="KW-1185">Reference proteome</keyword>
<organism evidence="1 2">
    <name type="scientific">Oculimacula yallundae</name>
    <dbReference type="NCBI Taxonomy" id="86028"/>
    <lineage>
        <taxon>Eukaryota</taxon>
        <taxon>Fungi</taxon>
        <taxon>Dikarya</taxon>
        <taxon>Ascomycota</taxon>
        <taxon>Pezizomycotina</taxon>
        <taxon>Leotiomycetes</taxon>
        <taxon>Helotiales</taxon>
        <taxon>Ploettnerulaceae</taxon>
        <taxon>Oculimacula</taxon>
    </lineage>
</organism>
<proteinExistence type="predicted"/>
<sequence length="67" mass="7477">MDTQKSICLQPIERRLLENVGPLRCRPIKESANPSQSVRPAFREEPTLLLPQVCAHGSGLNGYILSF</sequence>
<evidence type="ECO:0000313" key="2">
    <source>
        <dbReference type="Proteomes" id="UP001595075"/>
    </source>
</evidence>
<protein>
    <submittedName>
        <fullName evidence="1">Uncharacterized protein</fullName>
    </submittedName>
</protein>
<reference evidence="1 2" key="1">
    <citation type="journal article" date="2024" name="Commun. Biol.">
        <title>Comparative genomic analysis of thermophilic fungi reveals convergent evolutionary adaptations and gene losses.</title>
        <authorList>
            <person name="Steindorff A.S."/>
            <person name="Aguilar-Pontes M.V."/>
            <person name="Robinson A.J."/>
            <person name="Andreopoulos B."/>
            <person name="LaButti K."/>
            <person name="Kuo A."/>
            <person name="Mondo S."/>
            <person name="Riley R."/>
            <person name="Otillar R."/>
            <person name="Haridas S."/>
            <person name="Lipzen A."/>
            <person name="Grimwood J."/>
            <person name="Schmutz J."/>
            <person name="Clum A."/>
            <person name="Reid I.D."/>
            <person name="Moisan M.C."/>
            <person name="Butler G."/>
            <person name="Nguyen T.T.M."/>
            <person name="Dewar K."/>
            <person name="Conant G."/>
            <person name="Drula E."/>
            <person name="Henrissat B."/>
            <person name="Hansel C."/>
            <person name="Singer S."/>
            <person name="Hutchinson M.I."/>
            <person name="de Vries R.P."/>
            <person name="Natvig D.O."/>
            <person name="Powell A.J."/>
            <person name="Tsang A."/>
            <person name="Grigoriev I.V."/>
        </authorList>
    </citation>
    <scope>NUCLEOTIDE SEQUENCE [LARGE SCALE GENOMIC DNA]</scope>
    <source>
        <strain evidence="1 2">CBS 494.80</strain>
    </source>
</reference>
<gene>
    <name evidence="1" type="ORF">VTL71DRAFT_6883</name>
</gene>
<accession>A0ABR4BWA2</accession>
<evidence type="ECO:0000313" key="1">
    <source>
        <dbReference type="EMBL" id="KAL2061506.1"/>
    </source>
</evidence>
<dbReference type="EMBL" id="JAZHXI010000018">
    <property type="protein sequence ID" value="KAL2061506.1"/>
    <property type="molecule type" value="Genomic_DNA"/>
</dbReference>
<name>A0ABR4BWA2_9HELO</name>
<dbReference type="Proteomes" id="UP001595075">
    <property type="component" value="Unassembled WGS sequence"/>
</dbReference>
<comment type="caution">
    <text evidence="1">The sequence shown here is derived from an EMBL/GenBank/DDBJ whole genome shotgun (WGS) entry which is preliminary data.</text>
</comment>